<evidence type="ECO:0000313" key="2">
    <source>
        <dbReference type="EMBL" id="MFD1066676.1"/>
    </source>
</evidence>
<comment type="caution">
    <text evidence="2">The sequence shown here is derived from an EMBL/GenBank/DDBJ whole genome shotgun (WGS) entry which is preliminary data.</text>
</comment>
<organism evidence="2 3">
    <name type="scientific">Oceanobacillus locisalsi</name>
    <dbReference type="NCBI Taxonomy" id="546107"/>
    <lineage>
        <taxon>Bacteria</taxon>
        <taxon>Bacillati</taxon>
        <taxon>Bacillota</taxon>
        <taxon>Bacilli</taxon>
        <taxon>Bacillales</taxon>
        <taxon>Bacillaceae</taxon>
        <taxon>Oceanobacillus</taxon>
    </lineage>
</organism>
<name>A0ABW3NGA6_9BACI</name>
<reference evidence="3" key="1">
    <citation type="journal article" date="2019" name="Int. J. Syst. Evol. Microbiol.">
        <title>The Global Catalogue of Microorganisms (GCM) 10K type strain sequencing project: providing services to taxonomists for standard genome sequencing and annotation.</title>
        <authorList>
            <consortium name="The Broad Institute Genomics Platform"/>
            <consortium name="The Broad Institute Genome Sequencing Center for Infectious Disease"/>
            <person name="Wu L."/>
            <person name="Ma J."/>
        </authorList>
    </citation>
    <scope>NUCLEOTIDE SEQUENCE [LARGE SCALE GENOMIC DNA]</scope>
    <source>
        <strain evidence="3">CCUG 56608</strain>
    </source>
</reference>
<sequence>MSWDEIRNEWETSKIALKDLAAKYDVKLGTLKSRKSREGWSRDSNKKDATKTKKVATSDKRGAPRKRSGNPNPKNQFTKRNAAAVTHGLFAKYLPEETLDIVNSMDSISPIEILWMNIKMQFASIMRAQQIMFVEDKYDTTEVEKKTASGDGFESTEYEIQFAWDKQANFLNSQSRAMGELRSLLKQFRDMAYEDDIRLLEVEKMQVTIDKAKAETAKIKGDDGTEYEDDGFMDAIKSTTSIWDDDDE</sequence>
<dbReference type="Proteomes" id="UP001597041">
    <property type="component" value="Unassembled WGS sequence"/>
</dbReference>
<dbReference type="EMBL" id="JBHTKK010000013">
    <property type="protein sequence ID" value="MFD1066676.1"/>
    <property type="molecule type" value="Genomic_DNA"/>
</dbReference>
<dbReference type="NCBIfam" id="NF040601">
    <property type="entry name" value="TerS_not_xtmA"/>
    <property type="match status" value="1"/>
</dbReference>
<accession>A0ABW3NGA6</accession>
<proteinExistence type="predicted"/>
<keyword evidence="3" id="KW-1185">Reference proteome</keyword>
<dbReference type="RefSeq" id="WP_379592330.1">
    <property type="nucleotide sequence ID" value="NZ_JBHTKK010000013.1"/>
</dbReference>
<evidence type="ECO:0000256" key="1">
    <source>
        <dbReference type="SAM" id="MobiDB-lite"/>
    </source>
</evidence>
<feature type="region of interest" description="Disordered" evidence="1">
    <location>
        <begin position="33"/>
        <end position="79"/>
    </location>
</feature>
<gene>
    <name evidence="2" type="primary">terS</name>
    <name evidence="2" type="ORF">ACFQ19_11630</name>
</gene>
<feature type="compositionally biased region" description="Polar residues" evidence="1">
    <location>
        <begin position="69"/>
        <end position="79"/>
    </location>
</feature>
<evidence type="ECO:0000313" key="3">
    <source>
        <dbReference type="Proteomes" id="UP001597041"/>
    </source>
</evidence>
<protein>
    <submittedName>
        <fullName evidence="2">Phage terminase small subunit</fullName>
    </submittedName>
</protein>
<feature type="compositionally biased region" description="Basic and acidic residues" evidence="1">
    <location>
        <begin position="36"/>
        <end position="62"/>
    </location>
</feature>